<organism evidence="9 10">
    <name type="scientific">Anatilimnocola aggregata</name>
    <dbReference type="NCBI Taxonomy" id="2528021"/>
    <lineage>
        <taxon>Bacteria</taxon>
        <taxon>Pseudomonadati</taxon>
        <taxon>Planctomycetota</taxon>
        <taxon>Planctomycetia</taxon>
        <taxon>Pirellulales</taxon>
        <taxon>Pirellulaceae</taxon>
        <taxon>Anatilimnocola</taxon>
    </lineage>
</organism>
<feature type="transmembrane region" description="Helical" evidence="7">
    <location>
        <begin position="560"/>
        <end position="581"/>
    </location>
</feature>
<protein>
    <submittedName>
        <fullName evidence="9">FtsX-like permease family protein</fullName>
    </submittedName>
</protein>
<feature type="transmembrane region" description="Helical" evidence="7">
    <location>
        <begin position="1103"/>
        <end position="1125"/>
    </location>
</feature>
<evidence type="ECO:0000256" key="3">
    <source>
        <dbReference type="ARBA" id="ARBA00022692"/>
    </source>
</evidence>
<keyword evidence="10" id="KW-1185">Reference proteome</keyword>
<reference evidence="9 10" key="1">
    <citation type="submission" date="2019-02" db="EMBL/GenBank/DDBJ databases">
        <title>Deep-cultivation of Planctomycetes and their phenomic and genomic characterization uncovers novel biology.</title>
        <authorList>
            <person name="Wiegand S."/>
            <person name="Jogler M."/>
            <person name="Boedeker C."/>
            <person name="Pinto D."/>
            <person name="Vollmers J."/>
            <person name="Rivas-Marin E."/>
            <person name="Kohn T."/>
            <person name="Peeters S.H."/>
            <person name="Heuer A."/>
            <person name="Rast P."/>
            <person name="Oberbeckmann S."/>
            <person name="Bunk B."/>
            <person name="Jeske O."/>
            <person name="Meyerdierks A."/>
            <person name="Storesund J.E."/>
            <person name="Kallscheuer N."/>
            <person name="Luecker S."/>
            <person name="Lage O.M."/>
            <person name="Pohl T."/>
            <person name="Merkel B.J."/>
            <person name="Hornburger P."/>
            <person name="Mueller R.-W."/>
            <person name="Bruemmer F."/>
            <person name="Labrenz M."/>
            <person name="Spormann A.M."/>
            <person name="Op den Camp H."/>
            <person name="Overmann J."/>
            <person name="Amann R."/>
            <person name="Jetten M.S.M."/>
            <person name="Mascher T."/>
            <person name="Medema M.H."/>
            <person name="Devos D.P."/>
            <person name="Kaster A.-K."/>
            <person name="Ovreas L."/>
            <person name="Rohde M."/>
            <person name="Galperin M.Y."/>
            <person name="Jogler C."/>
        </authorList>
    </citation>
    <scope>NUCLEOTIDE SEQUENCE [LARGE SCALE GENOMIC DNA]</scope>
    <source>
        <strain evidence="9 10">ETA_A8</strain>
    </source>
</reference>
<dbReference type="AlphaFoldDB" id="A0A517Y6D3"/>
<keyword evidence="3 7" id="KW-0812">Transmembrane</keyword>
<dbReference type="GO" id="GO:0005886">
    <property type="term" value="C:plasma membrane"/>
    <property type="evidence" value="ECO:0007669"/>
    <property type="project" value="UniProtKB-SubCell"/>
</dbReference>
<feature type="transmembrane region" description="Helical" evidence="7">
    <location>
        <begin position="793"/>
        <end position="812"/>
    </location>
</feature>
<dbReference type="PANTHER" id="PTHR43738:SF2">
    <property type="entry name" value="ABC TRANSPORTER PERMEASE"/>
    <property type="match status" value="1"/>
</dbReference>
<proteinExistence type="predicted"/>
<sequence length="1171" mass="127031">MNFFRLVSRSLQFHASKHFAVLLGVMAATAVLTGALVVGDSVRFSLRHLTLDRLRRIDHLLLVDRFFRAELASELQQNFGSSGEIAAVPAIIMPTATAEVPREKGRSLAAGVTLIAADQGFWDLNGSEGESAKIIAPKPGEVLLNEPLASELNAKVGDTLIVRIPKATQVSEDSPLGRKDDRLTSLAELKVREIIPAEGLGRFSLHPMQTSPRNVYVALAPLQETLEQPGKVNAILVATQDERRLKPAALTAKLQAALRPTLADYGLSLKHVTLNFEQDGKEEPILNYFSLSTNRMLLDETTERVALEAFKKFDAYPVLTYLANSIDKVGAPEGTKGIPYSTIAALDPAPDGPLVDREGKPLPKLADDEIALTDWAAEDQGLKIGDKVRVTFFEPETTHGAEKEESAEFTVKAIIPLTEPTAPYSRRKGPQFQQRPTKANDADLTPDVPGVTDQASIADWDAPFPFDYKKIRAQDDKYWNNHRTTPKAYISLAAGQKLWHSRFGQATSIRIPASPVFTEELLTKAFLAQLQLQNEFLGFELIPIKDRDLAASQGTTPFDVLFLLLSMFIIGAALLLIWLLFRLGVEQRASEIGLLQALGWRQQRTGRWLASEGLVVSILGALLGTAVGIGYAWLMVTGLRTWWVGAISSPFLLLHPSTLSLVIGFVVGVIVAQLTIYFSLRQLRKVSPRQLLAGETSSALANLQSDRALPAWRQALPWMFLVLAAILAGLASVLKAEAQAATFMACGASVLTGLLMLISRQLGGQSRASTTPFRYVLPSLAVRNIGRARGRSMATIALVASACFLVVAVSSFRLSPTEQGVGGFNLLAESAEPILPDLNDPAARQAAMGKDATKLADSLVLPMRMRGGDDASCRNLYQAMQPRVLGVTPAVINHFDLPDVTKFIFAASAAKTPAEQANPWQLLAQPAADGEPVNTVLDMNTALYSLKLYGGIGQEFERDYGDGPPIKFRVVGLLSNSVLQGSLLIGEGDFKRLFPRVSGYRSFLIRTPAAQEREIATVLEERFGDEGFDVTQSKIRLQDLLAVQNTYISTFQALGALGLLLGTFGLAAVQLRNVLERRKELAMLRATGFRAARIAGMVMLENLFLLCGGIFTGLLAALLAVLPHMFLGGASLPWRDLAIMISAILVIGSLVGLLAVRATLKAPILAALRGE</sequence>
<evidence type="ECO:0000256" key="1">
    <source>
        <dbReference type="ARBA" id="ARBA00004651"/>
    </source>
</evidence>
<feature type="transmembrane region" description="Helical" evidence="7">
    <location>
        <begin position="659"/>
        <end position="680"/>
    </location>
</feature>
<dbReference type="RefSeq" id="WP_145085344.1">
    <property type="nucleotide sequence ID" value="NZ_CP036274.1"/>
</dbReference>
<keyword evidence="5 7" id="KW-0472">Membrane</keyword>
<feature type="transmembrane region" description="Helical" evidence="7">
    <location>
        <begin position="715"/>
        <end position="734"/>
    </location>
</feature>
<dbReference type="Proteomes" id="UP000315017">
    <property type="component" value="Chromosome"/>
</dbReference>
<dbReference type="EMBL" id="CP036274">
    <property type="protein sequence ID" value="QDU25799.1"/>
    <property type="molecule type" value="Genomic_DNA"/>
</dbReference>
<feature type="transmembrane region" description="Helical" evidence="7">
    <location>
        <begin position="740"/>
        <end position="758"/>
    </location>
</feature>
<name>A0A517Y6D3_9BACT</name>
<comment type="subcellular location">
    <subcellularLocation>
        <location evidence="1">Cell membrane</location>
        <topology evidence="1">Multi-pass membrane protein</topology>
    </subcellularLocation>
</comment>
<dbReference type="InterPro" id="IPR051125">
    <property type="entry name" value="ABC-4/HrtB_transporter"/>
</dbReference>
<feature type="transmembrane region" description="Helical" evidence="7">
    <location>
        <begin position="1053"/>
        <end position="1075"/>
    </location>
</feature>
<feature type="transmembrane region" description="Helical" evidence="7">
    <location>
        <begin position="1137"/>
        <end position="1156"/>
    </location>
</feature>
<feature type="region of interest" description="Disordered" evidence="6">
    <location>
        <begin position="420"/>
        <end position="447"/>
    </location>
</feature>
<dbReference type="PANTHER" id="PTHR43738">
    <property type="entry name" value="ABC TRANSPORTER, MEMBRANE PROTEIN"/>
    <property type="match status" value="1"/>
</dbReference>
<evidence type="ECO:0000256" key="7">
    <source>
        <dbReference type="SAM" id="Phobius"/>
    </source>
</evidence>
<evidence type="ECO:0000313" key="10">
    <source>
        <dbReference type="Proteomes" id="UP000315017"/>
    </source>
</evidence>
<dbReference type="Pfam" id="PF02687">
    <property type="entry name" value="FtsX"/>
    <property type="match status" value="2"/>
</dbReference>
<keyword evidence="2" id="KW-1003">Cell membrane</keyword>
<feature type="transmembrane region" description="Helical" evidence="7">
    <location>
        <begin position="614"/>
        <end position="634"/>
    </location>
</feature>
<dbReference type="KEGG" id="aagg:ETAA8_08700"/>
<evidence type="ECO:0000259" key="8">
    <source>
        <dbReference type="Pfam" id="PF02687"/>
    </source>
</evidence>
<feature type="domain" description="ABC3 transporter permease C-terminal" evidence="8">
    <location>
        <begin position="1055"/>
        <end position="1163"/>
    </location>
</feature>
<evidence type="ECO:0000313" key="9">
    <source>
        <dbReference type="EMBL" id="QDU25799.1"/>
    </source>
</evidence>
<dbReference type="InterPro" id="IPR003838">
    <property type="entry name" value="ABC3_permease_C"/>
</dbReference>
<dbReference type="OrthoDB" id="219657at2"/>
<evidence type="ECO:0000256" key="5">
    <source>
        <dbReference type="ARBA" id="ARBA00023136"/>
    </source>
</evidence>
<evidence type="ECO:0000256" key="6">
    <source>
        <dbReference type="SAM" id="MobiDB-lite"/>
    </source>
</evidence>
<accession>A0A517Y6D3</accession>
<evidence type="ECO:0000256" key="4">
    <source>
        <dbReference type="ARBA" id="ARBA00022989"/>
    </source>
</evidence>
<feature type="domain" description="ABC3 transporter permease C-terminal" evidence="8">
    <location>
        <begin position="564"/>
        <end position="688"/>
    </location>
</feature>
<keyword evidence="4 7" id="KW-1133">Transmembrane helix</keyword>
<evidence type="ECO:0000256" key="2">
    <source>
        <dbReference type="ARBA" id="ARBA00022475"/>
    </source>
</evidence>
<gene>
    <name evidence="9" type="ORF">ETAA8_08700</name>
</gene>